<evidence type="ECO:0000313" key="9">
    <source>
        <dbReference type="EMBL" id="EGD60042.1"/>
    </source>
</evidence>
<dbReference type="Gene3D" id="3.40.50.1400">
    <property type="match status" value="2"/>
</dbReference>
<keyword evidence="7 8" id="KW-0963">Cytoplasm</keyword>
<dbReference type="EC" id="4.98.1.1" evidence="7 8"/>
<dbReference type="Pfam" id="PF00762">
    <property type="entry name" value="Ferrochelatase"/>
    <property type="match status" value="1"/>
</dbReference>
<dbReference type="UniPathway" id="UPA00252">
    <property type="reaction ID" value="UER00325"/>
</dbReference>
<feature type="binding site" evidence="7">
    <location>
        <position position="214"/>
    </location>
    <ligand>
        <name>Fe(2+)</name>
        <dbReference type="ChEBI" id="CHEBI:29033"/>
    </ligand>
</feature>
<dbReference type="GO" id="GO:0006783">
    <property type="term" value="P:heme biosynthetic process"/>
    <property type="evidence" value="ECO:0007669"/>
    <property type="project" value="UniProtKB-UniRule"/>
</dbReference>
<dbReference type="InterPro" id="IPR033644">
    <property type="entry name" value="Ferrochelatase_C"/>
</dbReference>
<comment type="pathway">
    <text evidence="7 8">Porphyrin-containing compound metabolism; protoheme biosynthesis; protoheme from protoporphyrin-IX: step 1/1.</text>
</comment>
<evidence type="ECO:0000256" key="3">
    <source>
        <dbReference type="ARBA" id="ARBA00023133"/>
    </source>
</evidence>
<keyword evidence="7" id="KW-0479">Metal-binding</keyword>
<dbReference type="GO" id="GO:0046872">
    <property type="term" value="F:metal ion binding"/>
    <property type="evidence" value="ECO:0007669"/>
    <property type="project" value="UniProtKB-KW"/>
</dbReference>
<keyword evidence="10" id="KW-1185">Reference proteome</keyword>
<evidence type="ECO:0000313" key="10">
    <source>
        <dbReference type="Proteomes" id="UP000004728"/>
    </source>
</evidence>
<dbReference type="PANTHER" id="PTHR11108">
    <property type="entry name" value="FERROCHELATASE"/>
    <property type="match status" value="1"/>
</dbReference>
<comment type="function">
    <text evidence="7 8">Catalyzes the ferrous insertion into protoporphyrin IX.</text>
</comment>
<comment type="similarity">
    <text evidence="1 7 8">Belongs to the ferrochelatase family.</text>
</comment>
<gene>
    <name evidence="7" type="primary">hemH</name>
    <name evidence="9" type="ORF">Y88_1916</name>
</gene>
<dbReference type="NCBIfam" id="TIGR00109">
    <property type="entry name" value="hemH"/>
    <property type="match status" value="1"/>
</dbReference>
<proteinExistence type="inferred from homology"/>
<comment type="catalytic activity">
    <reaction evidence="6">
        <text>Fe-coproporphyrin III + 2 H(+) = coproporphyrin III + Fe(2+)</text>
        <dbReference type="Rhea" id="RHEA:49572"/>
        <dbReference type="ChEBI" id="CHEBI:15378"/>
        <dbReference type="ChEBI" id="CHEBI:29033"/>
        <dbReference type="ChEBI" id="CHEBI:68438"/>
        <dbReference type="ChEBI" id="CHEBI:131725"/>
        <dbReference type="EC" id="4.99.1.9"/>
    </reaction>
    <physiologicalReaction direction="right-to-left" evidence="6">
        <dbReference type="Rhea" id="RHEA:49574"/>
    </physiologicalReaction>
</comment>
<dbReference type="HOGENOM" id="CLU_018884_0_0_5"/>
<dbReference type="GO" id="GO:0004325">
    <property type="term" value="F:ferrochelatase activity"/>
    <property type="evidence" value="ECO:0007669"/>
    <property type="project" value="UniProtKB-UniRule"/>
</dbReference>
<comment type="caution">
    <text evidence="9">The sequence shown here is derived from an EMBL/GenBank/DDBJ whole genome shotgun (WGS) entry which is preliminary data.</text>
</comment>
<dbReference type="InParanoid" id="F1Z503"/>
<dbReference type="PROSITE" id="PS00534">
    <property type="entry name" value="FERROCHELATASE"/>
    <property type="match status" value="1"/>
</dbReference>
<sequence length="346" mass="38075">MTMPPSSVSPHFSKDHPTIATGKVGVLLLNLGTPDAPEPGAVRRYLGEFLSDRRVVEIPPLLWQPILRGIILNTRPKKSAHAYAQVWTDEGSPLASITVAQARDLQARLGEAAIVRHAMRYQSPAVASELDALVEAGCERILVAPLYPQYSGATTASSLDALSRWVLERRRLPALRTLPPYHDDPAYIGALHRDLSRQIAALDFTPELLMLSYHGMPERTLHQGDPYHCHCRKTSRLLSETFAQSHPHLRLVTTFQSRFGRAKWLEPATDATLLDEARAGTRKVVIAAPGFSADCLETLEELAIRAREDFLAAGGSHFAALSCLNAGDEGMAMLETLVRRELAGWI</sequence>
<dbReference type="CDD" id="cd00419">
    <property type="entry name" value="Ferrochelatase_C"/>
    <property type="match status" value="1"/>
</dbReference>
<dbReference type="EMBL" id="AEWJ01000023">
    <property type="protein sequence ID" value="EGD60042.1"/>
    <property type="molecule type" value="Genomic_DNA"/>
</dbReference>
<dbReference type="RefSeq" id="WP_008068952.1">
    <property type="nucleotide sequence ID" value="NZ_AQWK01000005.1"/>
</dbReference>
<comment type="catalytic activity">
    <reaction evidence="7 8">
        <text>heme b + 2 H(+) = protoporphyrin IX + Fe(2+)</text>
        <dbReference type="Rhea" id="RHEA:22584"/>
        <dbReference type="ChEBI" id="CHEBI:15378"/>
        <dbReference type="ChEBI" id="CHEBI:29033"/>
        <dbReference type="ChEBI" id="CHEBI:57306"/>
        <dbReference type="ChEBI" id="CHEBI:60344"/>
        <dbReference type="EC" id="4.98.1.1"/>
    </reaction>
</comment>
<dbReference type="CDD" id="cd03411">
    <property type="entry name" value="Ferrochelatase_N"/>
    <property type="match status" value="1"/>
</dbReference>
<dbReference type="PANTHER" id="PTHR11108:SF1">
    <property type="entry name" value="FERROCHELATASE, MITOCHONDRIAL"/>
    <property type="match status" value="1"/>
</dbReference>
<dbReference type="GO" id="GO:0005737">
    <property type="term" value="C:cytoplasm"/>
    <property type="evidence" value="ECO:0007669"/>
    <property type="project" value="UniProtKB-SubCell"/>
</dbReference>
<comment type="subcellular location">
    <subcellularLocation>
        <location evidence="7 8">Cytoplasm</location>
    </subcellularLocation>
</comment>
<evidence type="ECO:0000256" key="4">
    <source>
        <dbReference type="ARBA" id="ARBA00023239"/>
    </source>
</evidence>
<keyword evidence="4 7" id="KW-0456">Lyase</keyword>
<dbReference type="HAMAP" id="MF_00323">
    <property type="entry name" value="Ferrochelatase"/>
    <property type="match status" value="1"/>
</dbReference>
<accession>F1Z503</accession>
<dbReference type="STRING" id="983920.Y88_1916"/>
<dbReference type="InterPro" id="IPR001015">
    <property type="entry name" value="Ferrochelatase"/>
</dbReference>
<organism evidence="9 10">
    <name type="scientific">Novosphingobium nitrogenifigens DSM 19370</name>
    <dbReference type="NCBI Taxonomy" id="983920"/>
    <lineage>
        <taxon>Bacteria</taxon>
        <taxon>Pseudomonadati</taxon>
        <taxon>Pseudomonadota</taxon>
        <taxon>Alphaproteobacteria</taxon>
        <taxon>Sphingomonadales</taxon>
        <taxon>Sphingomonadaceae</taxon>
        <taxon>Novosphingobium</taxon>
    </lineage>
</organism>
<dbReference type="OrthoDB" id="9809741at2"/>
<dbReference type="eggNOG" id="COG0276">
    <property type="taxonomic scope" value="Bacteria"/>
</dbReference>
<keyword evidence="2 7" id="KW-0408">Iron</keyword>
<dbReference type="FunCoup" id="F1Z503">
    <property type="interactions" value="510"/>
</dbReference>
<dbReference type="InterPro" id="IPR033659">
    <property type="entry name" value="Ferrochelatase_N"/>
</dbReference>
<evidence type="ECO:0000256" key="2">
    <source>
        <dbReference type="ARBA" id="ARBA00023004"/>
    </source>
</evidence>
<keyword evidence="3 7" id="KW-0350">Heme biosynthesis</keyword>
<evidence type="ECO:0000256" key="1">
    <source>
        <dbReference type="ARBA" id="ARBA00007718"/>
    </source>
</evidence>
<protein>
    <recommendedName>
        <fullName evidence="7 8">Ferrochelatase</fullName>
        <ecNumber evidence="7 8">4.98.1.1</ecNumber>
    </recommendedName>
    <alternativeName>
        <fullName evidence="7">Heme synthase</fullName>
    </alternativeName>
    <alternativeName>
        <fullName evidence="7">Protoheme ferro-lyase</fullName>
    </alternativeName>
</protein>
<evidence type="ECO:0000256" key="5">
    <source>
        <dbReference type="ARBA" id="ARBA00023244"/>
    </source>
</evidence>
<reference evidence="9 10" key="1">
    <citation type="journal article" date="2012" name="J. Bacteriol.">
        <title>Draft Genome Sequence of Novosphingobium nitrogenifigens Y88T.</title>
        <authorList>
            <person name="Strabala T.J."/>
            <person name="Macdonald L."/>
            <person name="Liu V."/>
            <person name="Smit A.M."/>
        </authorList>
    </citation>
    <scope>NUCLEOTIDE SEQUENCE [LARGE SCALE GENOMIC DNA]</scope>
    <source>
        <strain evidence="9 10">DSM 19370</strain>
    </source>
</reference>
<dbReference type="Proteomes" id="UP000004728">
    <property type="component" value="Unassembled WGS sequence"/>
</dbReference>
<feature type="binding site" evidence="7">
    <location>
        <position position="297"/>
    </location>
    <ligand>
        <name>Fe(2+)</name>
        <dbReference type="ChEBI" id="CHEBI:29033"/>
    </ligand>
</feature>
<dbReference type="SUPFAM" id="SSF53800">
    <property type="entry name" value="Chelatase"/>
    <property type="match status" value="1"/>
</dbReference>
<dbReference type="InterPro" id="IPR019772">
    <property type="entry name" value="Ferrochelatase_AS"/>
</dbReference>
<evidence type="ECO:0000256" key="6">
    <source>
        <dbReference type="ARBA" id="ARBA00024536"/>
    </source>
</evidence>
<evidence type="ECO:0000256" key="8">
    <source>
        <dbReference type="RuleBase" id="RU000607"/>
    </source>
</evidence>
<evidence type="ECO:0000256" key="7">
    <source>
        <dbReference type="HAMAP-Rule" id="MF_00323"/>
    </source>
</evidence>
<dbReference type="AlphaFoldDB" id="F1Z503"/>
<keyword evidence="5 7" id="KW-0627">Porphyrin biosynthesis</keyword>
<name>F1Z503_9SPHN</name>